<feature type="compositionally biased region" description="Low complexity" evidence="1">
    <location>
        <begin position="118"/>
        <end position="137"/>
    </location>
</feature>
<dbReference type="PANTHER" id="PTHR34665:SF4">
    <property type="entry name" value="DUF3741 DOMAIN-CONTAINING PROTEIN"/>
    <property type="match status" value="1"/>
</dbReference>
<evidence type="ECO:0000313" key="2">
    <source>
        <dbReference type="EMBL" id="KDP25797.1"/>
    </source>
</evidence>
<name>A0A067JPK1_JATCU</name>
<organism evidence="2 3">
    <name type="scientific">Jatropha curcas</name>
    <name type="common">Barbados nut</name>
    <dbReference type="NCBI Taxonomy" id="180498"/>
    <lineage>
        <taxon>Eukaryota</taxon>
        <taxon>Viridiplantae</taxon>
        <taxon>Streptophyta</taxon>
        <taxon>Embryophyta</taxon>
        <taxon>Tracheophyta</taxon>
        <taxon>Spermatophyta</taxon>
        <taxon>Magnoliopsida</taxon>
        <taxon>eudicotyledons</taxon>
        <taxon>Gunneridae</taxon>
        <taxon>Pentapetalae</taxon>
        <taxon>rosids</taxon>
        <taxon>fabids</taxon>
        <taxon>Malpighiales</taxon>
        <taxon>Euphorbiaceae</taxon>
        <taxon>Crotonoideae</taxon>
        <taxon>Jatropheae</taxon>
        <taxon>Jatropha</taxon>
    </lineage>
</organism>
<dbReference type="Proteomes" id="UP000027138">
    <property type="component" value="Unassembled WGS sequence"/>
</dbReference>
<feature type="region of interest" description="Disordered" evidence="1">
    <location>
        <begin position="118"/>
        <end position="138"/>
    </location>
</feature>
<dbReference type="AlphaFoldDB" id="A0A067JPK1"/>
<sequence length="186" mass="20964">MDKKNKNPKRNSSIHDDNDISIVKAAAWAWYQHGSGSDEEKLMREFDVYRTPQAPKPSRYKLEAMDKKIKESTTHTNNSLLDAYEIASISKRLDDLIIESRNSSIRFYDRTFNGDQESIVSMSSPSPDGSYSSNSAMKSKKKKKRFLKGLWLRHPVVCGTTKDVDTKAFVRRTSLAAGNLPGSGNV</sequence>
<reference evidence="2 3" key="1">
    <citation type="journal article" date="2014" name="PLoS ONE">
        <title>Global Analysis of Gene Expression Profiles in Physic Nut (Jatropha curcas L.) Seedlings Exposed to Salt Stress.</title>
        <authorList>
            <person name="Zhang L."/>
            <person name="Zhang C."/>
            <person name="Wu P."/>
            <person name="Chen Y."/>
            <person name="Li M."/>
            <person name="Jiang H."/>
            <person name="Wu G."/>
        </authorList>
    </citation>
    <scope>NUCLEOTIDE SEQUENCE [LARGE SCALE GENOMIC DNA]</scope>
    <source>
        <strain evidence="3">cv. GZQX0401</strain>
        <tissue evidence="2">Young leaves</tissue>
    </source>
</reference>
<evidence type="ECO:0000256" key="1">
    <source>
        <dbReference type="SAM" id="MobiDB-lite"/>
    </source>
</evidence>
<dbReference type="OrthoDB" id="1880786at2759"/>
<gene>
    <name evidence="2" type="ORF">JCGZ_22519</name>
</gene>
<keyword evidence="3" id="KW-1185">Reference proteome</keyword>
<dbReference type="EMBL" id="KK914972">
    <property type="protein sequence ID" value="KDP25797.1"/>
    <property type="molecule type" value="Genomic_DNA"/>
</dbReference>
<accession>A0A067JPK1</accession>
<protein>
    <submittedName>
        <fullName evidence="2">Uncharacterized protein</fullName>
    </submittedName>
</protein>
<dbReference type="PANTHER" id="PTHR34665">
    <property type="entry name" value="DUF3741 DOMAIN-CONTAINING PROTEIN"/>
    <property type="match status" value="1"/>
</dbReference>
<proteinExistence type="predicted"/>
<evidence type="ECO:0000313" key="3">
    <source>
        <dbReference type="Proteomes" id="UP000027138"/>
    </source>
</evidence>